<proteinExistence type="predicted"/>
<evidence type="ECO:0008006" key="3">
    <source>
        <dbReference type="Google" id="ProtNLM"/>
    </source>
</evidence>
<gene>
    <name evidence="1" type="ORF">HKX69_34625</name>
</gene>
<sequence>MLAHYIVQGRVKADRPALRPGAPPRYLLTHPERLKDHRREHIEAARTTCNEMTALADLIHHFAVLPDPADGNAALLSTWITLSQAEDLPHLRVLTRRLKNGFAPAVAREASHAFGAARRPLSSVAR</sequence>
<keyword evidence="2" id="KW-1185">Reference proteome</keyword>
<reference evidence="1 2" key="1">
    <citation type="submission" date="2020-05" db="EMBL/GenBank/DDBJ databases">
        <authorList>
            <person name="Li K."/>
        </authorList>
    </citation>
    <scope>NUCLEOTIDE SEQUENCE [LARGE SCALE GENOMIC DNA]</scope>
    <source>
        <strain evidence="2">jing01</strain>
    </source>
</reference>
<dbReference type="KEGG" id="sarg:HKX69_34625"/>
<dbReference type="RefSeq" id="WP_171159381.1">
    <property type="nucleotide sequence ID" value="NZ_CP053189.1"/>
</dbReference>
<name>A0A6M4PTJ6_9ACTN</name>
<evidence type="ECO:0000313" key="1">
    <source>
        <dbReference type="EMBL" id="QJS13987.1"/>
    </source>
</evidence>
<dbReference type="Proteomes" id="UP000502641">
    <property type="component" value="Chromosome"/>
</dbReference>
<dbReference type="AlphaFoldDB" id="A0A6M4PTJ6"/>
<dbReference type="EMBL" id="CP053189">
    <property type="protein sequence ID" value="QJS13987.1"/>
    <property type="molecule type" value="Genomic_DNA"/>
</dbReference>
<organism evidence="1 2">
    <name type="scientific">Streptomyces argyrophylli</name>
    <dbReference type="NCBI Taxonomy" id="2726118"/>
    <lineage>
        <taxon>Bacteria</taxon>
        <taxon>Bacillati</taxon>
        <taxon>Actinomycetota</taxon>
        <taxon>Actinomycetes</taxon>
        <taxon>Kitasatosporales</taxon>
        <taxon>Streptomycetaceae</taxon>
        <taxon>Streptomyces</taxon>
    </lineage>
</organism>
<protein>
    <recommendedName>
        <fullName evidence="3">Transposase</fullName>
    </recommendedName>
</protein>
<evidence type="ECO:0000313" key="2">
    <source>
        <dbReference type="Proteomes" id="UP000502641"/>
    </source>
</evidence>
<accession>A0A6M4PTJ6</accession>